<keyword evidence="1" id="KW-0732">Signal</keyword>
<organism evidence="3 4">
    <name type="scientific">Labrys miyagiensis</name>
    <dbReference type="NCBI Taxonomy" id="346912"/>
    <lineage>
        <taxon>Bacteria</taxon>
        <taxon>Pseudomonadati</taxon>
        <taxon>Pseudomonadota</taxon>
        <taxon>Alphaproteobacteria</taxon>
        <taxon>Hyphomicrobiales</taxon>
        <taxon>Xanthobacteraceae</taxon>
        <taxon>Labrys</taxon>
    </lineage>
</organism>
<reference evidence="4" key="1">
    <citation type="journal article" date="2019" name="Int. J. Syst. Evol. Microbiol.">
        <title>The Global Catalogue of Microorganisms (GCM) 10K type strain sequencing project: providing services to taxonomists for standard genome sequencing and annotation.</title>
        <authorList>
            <consortium name="The Broad Institute Genomics Platform"/>
            <consortium name="The Broad Institute Genome Sequencing Center for Infectious Disease"/>
            <person name="Wu L."/>
            <person name="Ma J."/>
        </authorList>
    </citation>
    <scope>NUCLEOTIDE SEQUENCE [LARGE SCALE GENOMIC DNA]</scope>
    <source>
        <strain evidence="4">NBRC 101365</strain>
    </source>
</reference>
<dbReference type="PANTHER" id="PTHR34406">
    <property type="entry name" value="PROTEIN YCEI"/>
    <property type="match status" value="1"/>
</dbReference>
<gene>
    <name evidence="3" type="ORF">GCM10007874_51000</name>
</gene>
<dbReference type="Proteomes" id="UP001156882">
    <property type="component" value="Unassembled WGS sequence"/>
</dbReference>
<dbReference type="SMART" id="SM00867">
    <property type="entry name" value="YceI"/>
    <property type="match status" value="1"/>
</dbReference>
<dbReference type="PANTHER" id="PTHR34406:SF1">
    <property type="entry name" value="PROTEIN YCEI"/>
    <property type="match status" value="1"/>
</dbReference>
<accession>A0ABQ6CP06</accession>
<dbReference type="Pfam" id="PF04264">
    <property type="entry name" value="YceI"/>
    <property type="match status" value="1"/>
</dbReference>
<feature type="chain" id="PRO_5045551464" evidence="1">
    <location>
        <begin position="26"/>
        <end position="195"/>
    </location>
</feature>
<dbReference type="Gene3D" id="2.40.128.110">
    <property type="entry name" value="Lipid/polyisoprenoid-binding, YceI-like"/>
    <property type="match status" value="1"/>
</dbReference>
<name>A0ABQ6CP06_9HYPH</name>
<sequence length="195" mass="20878">MKHCISKLTAAAFLAGSAPFPSATAADLYRLDPDHTQTIFTIDHLGYSHITGTFHDIKGTLTLDEKKPEGSSVEVTIGTGSVDTGSAARDEDLRSADYFNVAKFPAMTFRSTAVRKRGARTADVTGDLTLLGVTKPVVLKVTFNRMAPDFLRGNSVVAGFTASARIKRSDFGMKAFLPLIGDQVDIAINAEGIRP</sequence>
<dbReference type="SUPFAM" id="SSF101874">
    <property type="entry name" value="YceI-like"/>
    <property type="match status" value="1"/>
</dbReference>
<feature type="signal peptide" evidence="1">
    <location>
        <begin position="1"/>
        <end position="25"/>
    </location>
</feature>
<evidence type="ECO:0000313" key="3">
    <source>
        <dbReference type="EMBL" id="GLS22083.1"/>
    </source>
</evidence>
<evidence type="ECO:0000256" key="1">
    <source>
        <dbReference type="SAM" id="SignalP"/>
    </source>
</evidence>
<dbReference type="InterPro" id="IPR036761">
    <property type="entry name" value="TTHA0802/YceI-like_sf"/>
</dbReference>
<proteinExistence type="predicted"/>
<keyword evidence="4" id="KW-1185">Reference proteome</keyword>
<dbReference type="EMBL" id="BSPC01000058">
    <property type="protein sequence ID" value="GLS22083.1"/>
    <property type="molecule type" value="Genomic_DNA"/>
</dbReference>
<dbReference type="RefSeq" id="WP_284315059.1">
    <property type="nucleotide sequence ID" value="NZ_BSPC01000058.1"/>
</dbReference>
<comment type="caution">
    <text evidence="3">The sequence shown here is derived from an EMBL/GenBank/DDBJ whole genome shotgun (WGS) entry which is preliminary data.</text>
</comment>
<evidence type="ECO:0000313" key="4">
    <source>
        <dbReference type="Proteomes" id="UP001156882"/>
    </source>
</evidence>
<protein>
    <submittedName>
        <fullName evidence="3">Polyisoprenoid-binding protein</fullName>
    </submittedName>
</protein>
<dbReference type="InterPro" id="IPR007372">
    <property type="entry name" value="Lipid/polyisoprenoid-bd_YceI"/>
</dbReference>
<evidence type="ECO:0000259" key="2">
    <source>
        <dbReference type="SMART" id="SM00867"/>
    </source>
</evidence>
<feature type="domain" description="Lipid/polyisoprenoid-binding YceI-like" evidence="2">
    <location>
        <begin position="28"/>
        <end position="193"/>
    </location>
</feature>